<dbReference type="Proteomes" id="UP000029492">
    <property type="component" value="Chromosome"/>
</dbReference>
<dbReference type="HOGENOM" id="CLU_3185735_0_0_5"/>
<reference evidence="1 2" key="1">
    <citation type="journal article" date="2014" name="PLoS ONE">
        <title>Genome Information of Methylobacterium oryzae, a Plant-Probiotic Methylotroph in the Phyllosphere.</title>
        <authorList>
            <person name="Kwak M.J."/>
            <person name="Jeong H."/>
            <person name="Madhaiyan M."/>
            <person name="Lee Y."/>
            <person name="Sa T.M."/>
            <person name="Oh T.K."/>
            <person name="Kim J.F."/>
        </authorList>
    </citation>
    <scope>NUCLEOTIDE SEQUENCE [LARGE SCALE GENOMIC DNA]</scope>
    <source>
        <strain evidence="1 2">CBMB20</strain>
    </source>
</reference>
<proteinExistence type="predicted"/>
<dbReference type="EMBL" id="CP003811">
    <property type="protein sequence ID" value="AIQ93129.1"/>
    <property type="molecule type" value="Genomic_DNA"/>
</dbReference>
<name>A0A089QEV1_9HYPH</name>
<protein>
    <submittedName>
        <fullName evidence="1">Protein of unassigned function</fullName>
    </submittedName>
</protein>
<dbReference type="AlphaFoldDB" id="A0A089QEV1"/>
<evidence type="ECO:0000313" key="2">
    <source>
        <dbReference type="Proteomes" id="UP000029492"/>
    </source>
</evidence>
<evidence type="ECO:0000313" key="1">
    <source>
        <dbReference type="EMBL" id="AIQ93129.1"/>
    </source>
</evidence>
<gene>
    <name evidence="1" type="ORF">MOC_5374</name>
</gene>
<keyword evidence="2" id="KW-1185">Reference proteome</keyword>
<sequence>MTCEAAGVTEVDEIIVDQQQVDTIQAVLSPGNCLRPVCYGRTSTGL</sequence>
<dbReference type="KEGG" id="mor:MOC_5374"/>
<dbReference type="STRING" id="693986.MOC_5374"/>
<accession>A0A089QEV1</accession>
<organism evidence="1 2">
    <name type="scientific">Methylobacterium oryzae CBMB20</name>
    <dbReference type="NCBI Taxonomy" id="693986"/>
    <lineage>
        <taxon>Bacteria</taxon>
        <taxon>Pseudomonadati</taxon>
        <taxon>Pseudomonadota</taxon>
        <taxon>Alphaproteobacteria</taxon>
        <taxon>Hyphomicrobiales</taxon>
        <taxon>Methylobacteriaceae</taxon>
        <taxon>Methylobacterium</taxon>
    </lineage>
</organism>